<proteinExistence type="inferred from homology"/>
<accession>A0A1Y0D6G6</accession>
<sequence>MLLFHLDPNLTETLQRQLREKIANAILDGQIPLDKALPSSRKLANELKIARNTVVLAYEQLLDDGYLIAKSRSGYFVNADILQGHAEKQIRLNDIDAKPMSWETLLTVRPSLQQNIRKPKDWYNYDYPFLYGQLDPALFPTQHWRECSRDSMNVQAIRSWSVDHFDEDDPLLIEQIRTRLLPRRGVWAKPEQILITVGTQQALWMVAQLLLKPGRRFAMENPGYVDMYNIASLLTEDIQLQPVDDQGMQIDDSLSECQLVYVTPSHQSPTTVTMPLERRRQLLDLAEKDNFLIIEDDYNSEINYESNPTPALKSLDRHDRVIYVGSLSKTLAPGLRLGYMVAHPKLISEVRAIRRLMLRHPPTNNQRTLALFIERGYHDVLLRQIHRALKQRWECMSKALQTHLPQFSTHSNIGGTSFWLKAPADLDFRKLQALARKQSILIECGDIHHFDKSCSAHLRLGFSAIQAEKIEPGLERLARLVPLAMRER</sequence>
<evidence type="ECO:0000256" key="3">
    <source>
        <dbReference type="ARBA" id="ARBA00023015"/>
    </source>
</evidence>
<evidence type="ECO:0000256" key="4">
    <source>
        <dbReference type="ARBA" id="ARBA00023125"/>
    </source>
</evidence>
<dbReference type="GO" id="GO:0030170">
    <property type="term" value="F:pyridoxal phosphate binding"/>
    <property type="evidence" value="ECO:0007669"/>
    <property type="project" value="InterPro"/>
</dbReference>
<dbReference type="InterPro" id="IPR000524">
    <property type="entry name" value="Tscrpt_reg_HTH_GntR"/>
</dbReference>
<dbReference type="Pfam" id="PF00155">
    <property type="entry name" value="Aminotran_1_2"/>
    <property type="match status" value="1"/>
</dbReference>
<dbReference type="SUPFAM" id="SSF46785">
    <property type="entry name" value="Winged helix' DNA-binding domain"/>
    <property type="match status" value="1"/>
</dbReference>
<dbReference type="GO" id="GO:0003677">
    <property type="term" value="F:DNA binding"/>
    <property type="evidence" value="ECO:0007669"/>
    <property type="project" value="UniProtKB-KW"/>
</dbReference>
<dbReference type="SUPFAM" id="SSF53383">
    <property type="entry name" value="PLP-dependent transferases"/>
    <property type="match status" value="1"/>
</dbReference>
<keyword evidence="2" id="KW-0663">Pyridoxal phosphate</keyword>
<protein>
    <submittedName>
        <fullName evidence="7">2-aminoadipate aminotransferase</fullName>
    </submittedName>
</protein>
<dbReference type="PROSITE" id="PS50949">
    <property type="entry name" value="HTH_GNTR"/>
    <property type="match status" value="1"/>
</dbReference>
<dbReference type="InterPro" id="IPR036390">
    <property type="entry name" value="WH_DNA-bd_sf"/>
</dbReference>
<keyword evidence="4" id="KW-0238">DNA-binding</keyword>
<dbReference type="GO" id="GO:0003700">
    <property type="term" value="F:DNA-binding transcription factor activity"/>
    <property type="evidence" value="ECO:0007669"/>
    <property type="project" value="InterPro"/>
</dbReference>
<dbReference type="OrthoDB" id="9808770at2"/>
<keyword evidence="7" id="KW-0808">Transferase</keyword>
<dbReference type="EMBL" id="CP021377">
    <property type="protein sequence ID" value="ART83138.1"/>
    <property type="molecule type" value="Genomic_DNA"/>
</dbReference>
<dbReference type="AlphaFoldDB" id="A0A1Y0D6G6"/>
<dbReference type="RefSeq" id="WP_087037355.1">
    <property type="nucleotide sequence ID" value="NZ_CP021377.1"/>
</dbReference>
<feature type="domain" description="HTH gntR-type" evidence="6">
    <location>
        <begin position="12"/>
        <end position="80"/>
    </location>
</feature>
<evidence type="ECO:0000256" key="2">
    <source>
        <dbReference type="ARBA" id="ARBA00022898"/>
    </source>
</evidence>
<organism evidence="7 8">
    <name type="scientific">Oceanisphaera profunda</name>
    <dbReference type="NCBI Taxonomy" id="1416627"/>
    <lineage>
        <taxon>Bacteria</taxon>
        <taxon>Pseudomonadati</taxon>
        <taxon>Pseudomonadota</taxon>
        <taxon>Gammaproteobacteria</taxon>
        <taxon>Aeromonadales</taxon>
        <taxon>Aeromonadaceae</taxon>
        <taxon>Oceanisphaera</taxon>
    </lineage>
</organism>
<dbReference type="Gene3D" id="1.10.10.10">
    <property type="entry name" value="Winged helix-like DNA-binding domain superfamily/Winged helix DNA-binding domain"/>
    <property type="match status" value="1"/>
</dbReference>
<evidence type="ECO:0000259" key="6">
    <source>
        <dbReference type="PROSITE" id="PS50949"/>
    </source>
</evidence>
<reference evidence="7 8" key="1">
    <citation type="journal article" date="2014" name="Int. J. Syst. Evol. Microbiol.">
        <title>Oceanisphaera profunda sp. nov., a marine bacterium isolated from deep-sea sediment, and emended description of the genus Oceanisphaera.</title>
        <authorList>
            <person name="Xu Z."/>
            <person name="Zhang X.Y."/>
            <person name="Su H.N."/>
            <person name="Yu Z.C."/>
            <person name="Liu C."/>
            <person name="Li H."/>
            <person name="Chen X.L."/>
            <person name="Song X.Y."/>
            <person name="Xie B.B."/>
            <person name="Qin Q.L."/>
            <person name="Zhou B.C."/>
            <person name="Shi M."/>
            <person name="Huang Y."/>
            <person name="Zhang Y.Z."/>
        </authorList>
    </citation>
    <scope>NUCLEOTIDE SEQUENCE [LARGE SCALE GENOMIC DNA]</scope>
    <source>
        <strain evidence="7 8">SM1222</strain>
    </source>
</reference>
<dbReference type="InterPro" id="IPR051446">
    <property type="entry name" value="HTH_trans_reg/aminotransferase"/>
</dbReference>
<dbReference type="PANTHER" id="PTHR46577">
    <property type="entry name" value="HTH-TYPE TRANSCRIPTIONAL REGULATORY PROTEIN GABR"/>
    <property type="match status" value="1"/>
</dbReference>
<keyword evidence="8" id="KW-1185">Reference proteome</keyword>
<dbReference type="GO" id="GO:0008483">
    <property type="term" value="F:transaminase activity"/>
    <property type="evidence" value="ECO:0007669"/>
    <property type="project" value="UniProtKB-KW"/>
</dbReference>
<keyword evidence="5" id="KW-0804">Transcription</keyword>
<dbReference type="InterPro" id="IPR004839">
    <property type="entry name" value="Aminotransferase_I/II_large"/>
</dbReference>
<keyword evidence="3" id="KW-0805">Transcription regulation</keyword>
<dbReference type="Proteomes" id="UP000243937">
    <property type="component" value="Chromosome"/>
</dbReference>
<name>A0A1Y0D6G6_9GAMM</name>
<dbReference type="InterPro" id="IPR015424">
    <property type="entry name" value="PyrdxlP-dep_Trfase"/>
</dbReference>
<dbReference type="Pfam" id="PF00392">
    <property type="entry name" value="GntR"/>
    <property type="match status" value="1"/>
</dbReference>
<dbReference type="KEGG" id="opf:CBP31_11355"/>
<dbReference type="SMART" id="SM00345">
    <property type="entry name" value="HTH_GNTR"/>
    <property type="match status" value="1"/>
</dbReference>
<gene>
    <name evidence="7" type="ORF">CBP31_11355</name>
</gene>
<evidence type="ECO:0000313" key="8">
    <source>
        <dbReference type="Proteomes" id="UP000243937"/>
    </source>
</evidence>
<dbReference type="InterPro" id="IPR015421">
    <property type="entry name" value="PyrdxlP-dep_Trfase_major"/>
</dbReference>
<evidence type="ECO:0000256" key="1">
    <source>
        <dbReference type="ARBA" id="ARBA00005384"/>
    </source>
</evidence>
<keyword evidence="7" id="KW-0032">Aminotransferase</keyword>
<dbReference type="Gene3D" id="3.40.640.10">
    <property type="entry name" value="Type I PLP-dependent aspartate aminotransferase-like (Major domain)"/>
    <property type="match status" value="1"/>
</dbReference>
<dbReference type="CDD" id="cd00609">
    <property type="entry name" value="AAT_like"/>
    <property type="match status" value="1"/>
</dbReference>
<evidence type="ECO:0000256" key="5">
    <source>
        <dbReference type="ARBA" id="ARBA00023163"/>
    </source>
</evidence>
<dbReference type="CDD" id="cd07377">
    <property type="entry name" value="WHTH_GntR"/>
    <property type="match status" value="1"/>
</dbReference>
<comment type="similarity">
    <text evidence="1">In the C-terminal section; belongs to the class-I pyridoxal-phosphate-dependent aminotransferase family.</text>
</comment>
<dbReference type="InterPro" id="IPR036388">
    <property type="entry name" value="WH-like_DNA-bd_sf"/>
</dbReference>
<dbReference type="PANTHER" id="PTHR46577:SF1">
    <property type="entry name" value="HTH-TYPE TRANSCRIPTIONAL REGULATORY PROTEIN GABR"/>
    <property type="match status" value="1"/>
</dbReference>
<evidence type="ECO:0000313" key="7">
    <source>
        <dbReference type="EMBL" id="ART83138.1"/>
    </source>
</evidence>